<accession>A0A6A2XK56</accession>
<proteinExistence type="predicted"/>
<organism evidence="3 4">
    <name type="scientific">Hibiscus syriacus</name>
    <name type="common">Rose of Sharon</name>
    <dbReference type="NCBI Taxonomy" id="106335"/>
    <lineage>
        <taxon>Eukaryota</taxon>
        <taxon>Viridiplantae</taxon>
        <taxon>Streptophyta</taxon>
        <taxon>Embryophyta</taxon>
        <taxon>Tracheophyta</taxon>
        <taxon>Spermatophyta</taxon>
        <taxon>Magnoliopsida</taxon>
        <taxon>eudicotyledons</taxon>
        <taxon>Gunneridae</taxon>
        <taxon>Pentapetalae</taxon>
        <taxon>rosids</taxon>
        <taxon>malvids</taxon>
        <taxon>Malvales</taxon>
        <taxon>Malvaceae</taxon>
        <taxon>Malvoideae</taxon>
        <taxon>Hibiscus</taxon>
    </lineage>
</organism>
<feature type="region of interest" description="Disordered" evidence="1">
    <location>
        <begin position="106"/>
        <end position="235"/>
    </location>
</feature>
<dbReference type="InterPro" id="IPR018289">
    <property type="entry name" value="MULE_transposase_dom"/>
</dbReference>
<sequence length="414" mass="45103">MLNYWVKYGFIDIYVEHEVDTPFIVDDILRITTAEGAAKGASEGAGEVAAEGVVDCAAERVAKNVVDAAGLDDIGDVAEHDGLDYDRGGVDDTVAWDCGVQDVAAEGEGGIDATGGGGGSGEGVEEFENTNEDDEESDSDSDSEEQSENSMDVPYLSDDEGDDELKYAREKNKGKKHVDEGNDSGFVGNDTDFHDEGVDEGGNNGVTKHVGGNDTDYYDSDDHGSLIMSDDDEHEEGSLQVKTFIDEHNCPVSFTNGMVTAKNMVTSRIGGNMKEEFANLWDYADELRSNNLGNKIKMAANRVSDNSPPHFKRFYVCFDAMKRGWKEWCRPIIGVDGCFRKGPFKGILLSAVGRYDSDQMYPIAWAVVEGESTDSWYWFLNIVAADLGLDDGFGYTIISDQHKGIEIAVNDVLP</sequence>
<feature type="domain" description="MULE transposase" evidence="2">
    <location>
        <begin position="333"/>
        <end position="414"/>
    </location>
</feature>
<dbReference type="PANTHER" id="PTHR31973:SF187">
    <property type="entry name" value="MUTATOR TRANSPOSASE MUDRA PROTEIN"/>
    <property type="match status" value="1"/>
</dbReference>
<evidence type="ECO:0000313" key="4">
    <source>
        <dbReference type="Proteomes" id="UP000436088"/>
    </source>
</evidence>
<evidence type="ECO:0000259" key="2">
    <source>
        <dbReference type="Pfam" id="PF10551"/>
    </source>
</evidence>
<comment type="caution">
    <text evidence="3">The sequence shown here is derived from an EMBL/GenBank/DDBJ whole genome shotgun (WGS) entry which is preliminary data.</text>
</comment>
<dbReference type="AlphaFoldDB" id="A0A6A2XK56"/>
<keyword evidence="4" id="KW-1185">Reference proteome</keyword>
<reference evidence="3" key="1">
    <citation type="submission" date="2019-09" db="EMBL/GenBank/DDBJ databases">
        <title>Draft genome information of white flower Hibiscus syriacus.</title>
        <authorList>
            <person name="Kim Y.-M."/>
        </authorList>
    </citation>
    <scope>NUCLEOTIDE SEQUENCE [LARGE SCALE GENOMIC DNA]</scope>
    <source>
        <strain evidence="3">YM2019G1</strain>
    </source>
</reference>
<feature type="compositionally biased region" description="Acidic residues" evidence="1">
    <location>
        <begin position="123"/>
        <end position="147"/>
    </location>
</feature>
<gene>
    <name evidence="3" type="ORF">F3Y22_tig00111621pilonHSYRG00303</name>
</gene>
<dbReference type="Pfam" id="PF10551">
    <property type="entry name" value="MULE"/>
    <property type="match status" value="1"/>
</dbReference>
<dbReference type="Proteomes" id="UP000436088">
    <property type="component" value="Unassembled WGS sequence"/>
</dbReference>
<name>A0A6A2XK56_HIBSY</name>
<feature type="compositionally biased region" description="Gly residues" evidence="1">
    <location>
        <begin position="107"/>
        <end position="122"/>
    </location>
</feature>
<dbReference type="PANTHER" id="PTHR31973">
    <property type="entry name" value="POLYPROTEIN, PUTATIVE-RELATED"/>
    <property type="match status" value="1"/>
</dbReference>
<dbReference type="EMBL" id="VEPZ02001387">
    <property type="protein sequence ID" value="KAE8676203.1"/>
    <property type="molecule type" value="Genomic_DNA"/>
</dbReference>
<evidence type="ECO:0000256" key="1">
    <source>
        <dbReference type="SAM" id="MobiDB-lite"/>
    </source>
</evidence>
<protein>
    <recommendedName>
        <fullName evidence="2">MULE transposase domain-containing protein</fullName>
    </recommendedName>
</protein>
<evidence type="ECO:0000313" key="3">
    <source>
        <dbReference type="EMBL" id="KAE8676203.1"/>
    </source>
</evidence>